<reference evidence="1 2" key="1">
    <citation type="submission" date="2018-06" db="EMBL/GenBank/DDBJ databases">
        <authorList>
            <consortium name="Pathogen Informatics"/>
            <person name="Doyle S."/>
        </authorList>
    </citation>
    <scope>NUCLEOTIDE SEQUENCE [LARGE SCALE GENOMIC DNA]</scope>
    <source>
        <strain evidence="1 2">NCTC9073</strain>
    </source>
</reference>
<proteinExistence type="predicted"/>
<name>A0A2X1P9E4_ECOLX</name>
<dbReference type="EMBL" id="UASD01000008">
    <property type="protein sequence ID" value="SPX12554.1"/>
    <property type="molecule type" value="Genomic_DNA"/>
</dbReference>
<evidence type="ECO:0000313" key="2">
    <source>
        <dbReference type="Proteomes" id="UP000250780"/>
    </source>
</evidence>
<dbReference type="AlphaFoldDB" id="A0A2X1P9E4"/>
<dbReference type="Proteomes" id="UP000250780">
    <property type="component" value="Unassembled WGS sequence"/>
</dbReference>
<gene>
    <name evidence="1" type="ORF">NCTC9073_03925</name>
</gene>
<organism evidence="1 2">
    <name type="scientific">Escherichia coli</name>
    <dbReference type="NCBI Taxonomy" id="562"/>
    <lineage>
        <taxon>Bacteria</taxon>
        <taxon>Pseudomonadati</taxon>
        <taxon>Pseudomonadota</taxon>
        <taxon>Gammaproteobacteria</taxon>
        <taxon>Enterobacterales</taxon>
        <taxon>Enterobacteriaceae</taxon>
        <taxon>Escherichia</taxon>
    </lineage>
</organism>
<evidence type="ECO:0000313" key="1">
    <source>
        <dbReference type="EMBL" id="SPX12554.1"/>
    </source>
</evidence>
<protein>
    <submittedName>
        <fullName evidence="1">Phage shock protein A</fullName>
    </submittedName>
</protein>
<accession>A0A2X1P9E4</accession>
<sequence>MGILKSLFTLGKSFISQAEESIEETQGVRMLEQHIS</sequence>